<dbReference type="Proteomes" id="UP000199220">
    <property type="component" value="Unassembled WGS sequence"/>
</dbReference>
<keyword evidence="2" id="KW-0238">DNA-binding</keyword>
<accession>A0A1H5MLR1</accession>
<dbReference type="PRINTS" id="PR00032">
    <property type="entry name" value="HTHARAC"/>
</dbReference>
<dbReference type="AlphaFoldDB" id="A0A1H5MLR1"/>
<dbReference type="Pfam" id="PF12833">
    <property type="entry name" value="HTH_18"/>
    <property type="match status" value="1"/>
</dbReference>
<dbReference type="SUPFAM" id="SSF51182">
    <property type="entry name" value="RmlC-like cupins"/>
    <property type="match status" value="1"/>
</dbReference>
<keyword evidence="6" id="KW-1185">Reference proteome</keyword>
<dbReference type="STRING" id="648782.SAMN04488554_3431"/>
<name>A0A1H5MLR1_9MICO</name>
<dbReference type="PROSITE" id="PS01124">
    <property type="entry name" value="HTH_ARAC_FAMILY_2"/>
    <property type="match status" value="1"/>
</dbReference>
<dbReference type="EMBL" id="FNTX01000002">
    <property type="protein sequence ID" value="SEE89338.1"/>
    <property type="molecule type" value="Genomic_DNA"/>
</dbReference>
<dbReference type="SUPFAM" id="SSF46689">
    <property type="entry name" value="Homeodomain-like"/>
    <property type="match status" value="2"/>
</dbReference>
<feature type="domain" description="HTH araC/xylS-type" evidence="4">
    <location>
        <begin position="241"/>
        <end position="343"/>
    </location>
</feature>
<evidence type="ECO:0000256" key="3">
    <source>
        <dbReference type="ARBA" id="ARBA00023163"/>
    </source>
</evidence>
<dbReference type="InterPro" id="IPR003313">
    <property type="entry name" value="AraC-bd"/>
</dbReference>
<dbReference type="SMART" id="SM00342">
    <property type="entry name" value="HTH_ARAC"/>
    <property type="match status" value="1"/>
</dbReference>
<organism evidence="5 6">
    <name type="scientific">Ruania alba</name>
    <dbReference type="NCBI Taxonomy" id="648782"/>
    <lineage>
        <taxon>Bacteria</taxon>
        <taxon>Bacillati</taxon>
        <taxon>Actinomycetota</taxon>
        <taxon>Actinomycetes</taxon>
        <taxon>Micrococcales</taxon>
        <taxon>Ruaniaceae</taxon>
        <taxon>Ruania</taxon>
    </lineage>
</organism>
<sequence length="347" mass="39254">MPTQNDAMAMGRNGGANPATFEAPTGTFVADTCAPLREAGASGEIDLWAFGRGTYPGEPIASDVLPQLKNVGTWEITRDQTWGLDWHRNEGIEFTCVSAGAIPFSCEGEDFDLSAGHVTVTRPWQLHRVGRPHVSSSRLTWFILDVDVRRPNQEWVWPTWLPIPADDIARLTDLLSLNERPVWRASRGLLTAVDTLERTLRGEVSQPMARIATSVVEIFIELRDLLEHHEPVLDPYLSSTERTVHLFLERLRERLQECWSVDQMAAECGLGRTRFVHYCKQMTNLTPQEYLNLVRIEHAKQLLTTTDLLVSDIAQLCGFASSQYFSTRFRRLTGRQPAQLRRDRATA</sequence>
<dbReference type="InterPro" id="IPR011051">
    <property type="entry name" value="RmlC_Cupin_sf"/>
</dbReference>
<dbReference type="InterPro" id="IPR009057">
    <property type="entry name" value="Homeodomain-like_sf"/>
</dbReference>
<evidence type="ECO:0000256" key="2">
    <source>
        <dbReference type="ARBA" id="ARBA00023125"/>
    </source>
</evidence>
<evidence type="ECO:0000313" key="5">
    <source>
        <dbReference type="EMBL" id="SEE89338.1"/>
    </source>
</evidence>
<dbReference type="OrthoDB" id="186135at2"/>
<reference evidence="6" key="1">
    <citation type="submission" date="2016-10" db="EMBL/GenBank/DDBJ databases">
        <authorList>
            <person name="Varghese N."/>
            <person name="Submissions S."/>
        </authorList>
    </citation>
    <scope>NUCLEOTIDE SEQUENCE [LARGE SCALE GENOMIC DNA]</scope>
    <source>
        <strain evidence="6">DSM 21368</strain>
    </source>
</reference>
<dbReference type="GO" id="GO:0003700">
    <property type="term" value="F:DNA-binding transcription factor activity"/>
    <property type="evidence" value="ECO:0007669"/>
    <property type="project" value="InterPro"/>
</dbReference>
<gene>
    <name evidence="5" type="ORF">SAMN04488554_3431</name>
</gene>
<evidence type="ECO:0000256" key="1">
    <source>
        <dbReference type="ARBA" id="ARBA00023015"/>
    </source>
</evidence>
<dbReference type="GO" id="GO:0043565">
    <property type="term" value="F:sequence-specific DNA binding"/>
    <property type="evidence" value="ECO:0007669"/>
    <property type="project" value="InterPro"/>
</dbReference>
<dbReference type="InterPro" id="IPR018060">
    <property type="entry name" value="HTH_AraC"/>
</dbReference>
<evidence type="ECO:0000313" key="6">
    <source>
        <dbReference type="Proteomes" id="UP000199220"/>
    </source>
</evidence>
<proteinExistence type="predicted"/>
<evidence type="ECO:0000259" key="4">
    <source>
        <dbReference type="PROSITE" id="PS01124"/>
    </source>
</evidence>
<keyword evidence="3" id="KW-0804">Transcription</keyword>
<dbReference type="Pfam" id="PF02311">
    <property type="entry name" value="AraC_binding"/>
    <property type="match status" value="1"/>
</dbReference>
<dbReference type="InterPro" id="IPR050204">
    <property type="entry name" value="AraC_XylS_family_regulators"/>
</dbReference>
<protein>
    <submittedName>
        <fullName evidence="5">Transcriptional regulator, AraC family</fullName>
    </submittedName>
</protein>
<keyword evidence="1" id="KW-0805">Transcription regulation</keyword>
<dbReference type="PANTHER" id="PTHR46796:SF13">
    <property type="entry name" value="HTH-TYPE TRANSCRIPTIONAL ACTIVATOR RHAS"/>
    <property type="match status" value="1"/>
</dbReference>
<dbReference type="InterPro" id="IPR020449">
    <property type="entry name" value="Tscrpt_reg_AraC-type_HTH"/>
</dbReference>
<dbReference type="PANTHER" id="PTHR46796">
    <property type="entry name" value="HTH-TYPE TRANSCRIPTIONAL ACTIVATOR RHAS-RELATED"/>
    <property type="match status" value="1"/>
</dbReference>
<dbReference type="RefSeq" id="WP_089774222.1">
    <property type="nucleotide sequence ID" value="NZ_FNTX01000002.1"/>
</dbReference>
<dbReference type="Gene3D" id="1.10.10.60">
    <property type="entry name" value="Homeodomain-like"/>
    <property type="match status" value="2"/>
</dbReference>